<dbReference type="EMBL" id="JAYKXN010000001">
    <property type="protein sequence ID" value="KAK7318033.1"/>
    <property type="molecule type" value="Genomic_DNA"/>
</dbReference>
<sequence>MKILNGAIENAGPNGNGFGHAVGEAFSSVSGINDDAASFETSKVKEVEVEARGGEGAVVGVAVGGFEVTVFGTDLLPCLKALCANTLREGQCHHRGQCRAPH</sequence>
<reference evidence="1 2" key="1">
    <citation type="submission" date="2024-01" db="EMBL/GenBank/DDBJ databases">
        <title>The genomes of 5 underutilized Papilionoideae crops provide insights into root nodulation and disease resistance.</title>
        <authorList>
            <person name="Yuan L."/>
        </authorList>
    </citation>
    <scope>NUCLEOTIDE SEQUENCE [LARGE SCALE GENOMIC DNA]</scope>
    <source>
        <strain evidence="1">LY-2023</strain>
        <tissue evidence="1">Leaf</tissue>
    </source>
</reference>
<proteinExistence type="predicted"/>
<dbReference type="Proteomes" id="UP001359559">
    <property type="component" value="Unassembled WGS sequence"/>
</dbReference>
<comment type="caution">
    <text evidence="1">The sequence shown here is derived from an EMBL/GenBank/DDBJ whole genome shotgun (WGS) entry which is preliminary data.</text>
</comment>
<evidence type="ECO:0000313" key="1">
    <source>
        <dbReference type="EMBL" id="KAK7318033.1"/>
    </source>
</evidence>
<protein>
    <submittedName>
        <fullName evidence="1">Uncharacterized protein</fullName>
    </submittedName>
</protein>
<keyword evidence="2" id="KW-1185">Reference proteome</keyword>
<organism evidence="1 2">
    <name type="scientific">Clitoria ternatea</name>
    <name type="common">Butterfly pea</name>
    <dbReference type="NCBI Taxonomy" id="43366"/>
    <lineage>
        <taxon>Eukaryota</taxon>
        <taxon>Viridiplantae</taxon>
        <taxon>Streptophyta</taxon>
        <taxon>Embryophyta</taxon>
        <taxon>Tracheophyta</taxon>
        <taxon>Spermatophyta</taxon>
        <taxon>Magnoliopsida</taxon>
        <taxon>eudicotyledons</taxon>
        <taxon>Gunneridae</taxon>
        <taxon>Pentapetalae</taxon>
        <taxon>rosids</taxon>
        <taxon>fabids</taxon>
        <taxon>Fabales</taxon>
        <taxon>Fabaceae</taxon>
        <taxon>Papilionoideae</taxon>
        <taxon>50 kb inversion clade</taxon>
        <taxon>NPAAA clade</taxon>
        <taxon>indigoferoid/millettioid clade</taxon>
        <taxon>Phaseoleae</taxon>
        <taxon>Clitoria</taxon>
    </lineage>
</organism>
<gene>
    <name evidence="1" type="ORF">RJT34_02730</name>
</gene>
<dbReference type="AlphaFoldDB" id="A0AAN9Q436"/>
<name>A0AAN9Q436_CLITE</name>
<accession>A0AAN9Q436</accession>
<evidence type="ECO:0000313" key="2">
    <source>
        <dbReference type="Proteomes" id="UP001359559"/>
    </source>
</evidence>